<feature type="transmembrane region" description="Helical" evidence="5">
    <location>
        <begin position="216"/>
        <end position="234"/>
    </location>
</feature>
<dbReference type="InterPro" id="IPR035906">
    <property type="entry name" value="MetI-like_sf"/>
</dbReference>
<evidence type="ECO:0000256" key="2">
    <source>
        <dbReference type="ARBA" id="ARBA00022692"/>
    </source>
</evidence>
<comment type="caution">
    <text evidence="7">The sequence shown here is derived from an EMBL/GenBank/DDBJ whole genome shotgun (WGS) entry which is preliminary data.</text>
</comment>
<dbReference type="AlphaFoldDB" id="A0A2M8PI52"/>
<dbReference type="GO" id="GO:0055085">
    <property type="term" value="P:transmembrane transport"/>
    <property type="evidence" value="ECO:0007669"/>
    <property type="project" value="InterPro"/>
</dbReference>
<reference evidence="7 8" key="1">
    <citation type="submission" date="2017-11" db="EMBL/GenBank/DDBJ databases">
        <title>Evolution of Phototrophy in the Chloroflexi Phylum Driven by Horizontal Gene Transfer.</title>
        <authorList>
            <person name="Ward L.M."/>
            <person name="Hemp J."/>
            <person name="Shih P.M."/>
            <person name="Mcglynn S.E."/>
            <person name="Fischer W."/>
        </authorList>
    </citation>
    <scope>NUCLEOTIDE SEQUENCE [LARGE SCALE GENOMIC DNA]</scope>
    <source>
        <strain evidence="7">JP3_13</strain>
    </source>
</reference>
<dbReference type="GO" id="GO:0005886">
    <property type="term" value="C:plasma membrane"/>
    <property type="evidence" value="ECO:0007669"/>
    <property type="project" value="UniProtKB-SubCell"/>
</dbReference>
<evidence type="ECO:0000313" key="8">
    <source>
        <dbReference type="Proteomes" id="UP000229681"/>
    </source>
</evidence>
<organism evidence="7 8">
    <name type="scientific">Candidatus Thermofonsia Clade 1 bacterium</name>
    <dbReference type="NCBI Taxonomy" id="2364210"/>
    <lineage>
        <taxon>Bacteria</taxon>
        <taxon>Bacillati</taxon>
        <taxon>Chloroflexota</taxon>
        <taxon>Candidatus Thermofontia</taxon>
        <taxon>Candidatus Thermofonsia Clade 1</taxon>
    </lineage>
</organism>
<dbReference type="EMBL" id="PGTM01000010">
    <property type="protein sequence ID" value="PJF37215.1"/>
    <property type="molecule type" value="Genomic_DNA"/>
</dbReference>
<evidence type="ECO:0000259" key="6">
    <source>
        <dbReference type="PROSITE" id="PS50928"/>
    </source>
</evidence>
<evidence type="ECO:0000256" key="1">
    <source>
        <dbReference type="ARBA" id="ARBA00004141"/>
    </source>
</evidence>
<feature type="domain" description="ABC transmembrane type-1" evidence="6">
    <location>
        <begin position="128"/>
        <end position="343"/>
    </location>
</feature>
<dbReference type="PANTHER" id="PTHR43376">
    <property type="entry name" value="OLIGOPEPTIDE TRANSPORT SYSTEM PERMEASE PROTEIN"/>
    <property type="match status" value="1"/>
</dbReference>
<feature type="transmembrane region" description="Helical" evidence="5">
    <location>
        <begin position="28"/>
        <end position="51"/>
    </location>
</feature>
<evidence type="ECO:0000256" key="5">
    <source>
        <dbReference type="RuleBase" id="RU363032"/>
    </source>
</evidence>
<comment type="similarity">
    <text evidence="5">Belongs to the binding-protein-dependent transport system permease family.</text>
</comment>
<feature type="transmembrane region" description="Helical" evidence="5">
    <location>
        <begin position="327"/>
        <end position="347"/>
    </location>
</feature>
<keyword evidence="2 5" id="KW-0812">Transmembrane</keyword>
<proteinExistence type="inferred from homology"/>
<dbReference type="PANTHER" id="PTHR43376:SF1">
    <property type="entry name" value="OLIGOPEPTIDE TRANSPORT SYSTEM PERMEASE PROTEIN"/>
    <property type="match status" value="1"/>
</dbReference>
<keyword evidence="3 5" id="KW-1133">Transmembrane helix</keyword>
<comment type="subcellular location">
    <subcellularLocation>
        <location evidence="5">Cell membrane</location>
        <topology evidence="5">Multi-pass membrane protein</topology>
    </subcellularLocation>
    <subcellularLocation>
        <location evidence="1">Membrane</location>
        <topology evidence="1">Multi-pass membrane protein</topology>
    </subcellularLocation>
</comment>
<evidence type="ECO:0000256" key="3">
    <source>
        <dbReference type="ARBA" id="ARBA00022989"/>
    </source>
</evidence>
<evidence type="ECO:0000313" key="7">
    <source>
        <dbReference type="EMBL" id="PJF37215.1"/>
    </source>
</evidence>
<feature type="transmembrane region" description="Helical" evidence="5">
    <location>
        <begin position="286"/>
        <end position="306"/>
    </location>
</feature>
<sequence>MVETSLSNAPPSILAVLRTRIERLFKSYLFRSLLQALFTIWLVLSVTFVLIRLMPGSPVDILVDRLVSEQGLTREEALSQAAAMFSVNFNAPIHEQYFQYLGNLLRGDLGVSISSTNTPVIEIIARFLPWTLFSVGLGLLISFVLGLLLGMLMAYWRNSFFDIAISTVASFLSSIPNYLLPIILIYLIGVQWKLLPVARMRGTYDPKLTPSLTPEFIASVLLYAILPVLTYVLSQVGHWALSMKNSTLSVLGEEYVNAAHARGLPQRRILIAYVGRNASLPLFTQLALSVGSVVGGAIIIELFFMYQGIGIRLFEAIGARDYPLMQGIFLMITVSTVLANLLADLLYSQLDPRVRLGTNK</sequence>
<name>A0A2M8PI52_9CHLR</name>
<dbReference type="Gene3D" id="1.10.3720.10">
    <property type="entry name" value="MetI-like"/>
    <property type="match status" value="1"/>
</dbReference>
<dbReference type="InterPro" id="IPR000515">
    <property type="entry name" value="MetI-like"/>
</dbReference>
<dbReference type="PROSITE" id="PS50928">
    <property type="entry name" value="ABC_TM1"/>
    <property type="match status" value="1"/>
</dbReference>
<gene>
    <name evidence="7" type="ORF">CUN49_01510</name>
</gene>
<accession>A0A2M8PI52</accession>
<dbReference type="Pfam" id="PF00528">
    <property type="entry name" value="BPD_transp_1"/>
    <property type="match status" value="1"/>
</dbReference>
<dbReference type="Proteomes" id="UP000229681">
    <property type="component" value="Unassembled WGS sequence"/>
</dbReference>
<feature type="transmembrane region" description="Helical" evidence="5">
    <location>
        <begin position="175"/>
        <end position="195"/>
    </location>
</feature>
<feature type="transmembrane region" description="Helical" evidence="5">
    <location>
        <begin position="132"/>
        <end position="155"/>
    </location>
</feature>
<keyword evidence="5" id="KW-0813">Transport</keyword>
<dbReference type="SUPFAM" id="SSF161098">
    <property type="entry name" value="MetI-like"/>
    <property type="match status" value="1"/>
</dbReference>
<evidence type="ECO:0000256" key="4">
    <source>
        <dbReference type="ARBA" id="ARBA00023136"/>
    </source>
</evidence>
<keyword evidence="4 5" id="KW-0472">Membrane</keyword>
<protein>
    <submittedName>
        <fullName evidence="7">ABC transporter permease</fullName>
    </submittedName>
</protein>